<dbReference type="InterPro" id="IPR042099">
    <property type="entry name" value="ANL_N_sf"/>
</dbReference>
<dbReference type="GO" id="GO:0005886">
    <property type="term" value="C:plasma membrane"/>
    <property type="evidence" value="ECO:0007669"/>
    <property type="project" value="TreeGrafter"/>
</dbReference>
<protein>
    <recommendedName>
        <fullName evidence="6">AMP-dependent synthetase/ligase domain-containing protein</fullName>
    </recommendedName>
</protein>
<evidence type="ECO:0000256" key="2">
    <source>
        <dbReference type="ARBA" id="ARBA00022598"/>
    </source>
</evidence>
<dbReference type="GO" id="GO:0070573">
    <property type="term" value="F:metallodipeptidase activity"/>
    <property type="evidence" value="ECO:0007669"/>
    <property type="project" value="InterPro"/>
</dbReference>
<dbReference type="InterPro" id="IPR008257">
    <property type="entry name" value="Pept_M19"/>
</dbReference>
<evidence type="ECO:0000313" key="7">
    <source>
        <dbReference type="EMBL" id="KAG2221388.1"/>
    </source>
</evidence>
<dbReference type="GO" id="GO:0005811">
    <property type="term" value="C:lipid droplet"/>
    <property type="evidence" value="ECO:0007669"/>
    <property type="project" value="TreeGrafter"/>
</dbReference>
<dbReference type="InterPro" id="IPR000873">
    <property type="entry name" value="AMP-dep_synth/lig_dom"/>
</dbReference>
<proteinExistence type="inferred from homology"/>
<evidence type="ECO:0000259" key="6">
    <source>
        <dbReference type="Pfam" id="PF00501"/>
    </source>
</evidence>
<name>A0A8H7S3D1_9FUNG</name>
<dbReference type="Pfam" id="PF00501">
    <property type="entry name" value="AMP-binding"/>
    <property type="match status" value="1"/>
</dbReference>
<gene>
    <name evidence="7" type="ORF">INT45_012639</name>
</gene>
<keyword evidence="3" id="KW-0547">Nucleotide-binding</keyword>
<dbReference type="Pfam" id="PF01244">
    <property type="entry name" value="Peptidase_M19"/>
    <property type="match status" value="1"/>
</dbReference>
<evidence type="ECO:0000313" key="8">
    <source>
        <dbReference type="Proteomes" id="UP000646827"/>
    </source>
</evidence>
<dbReference type="PROSITE" id="PS00455">
    <property type="entry name" value="AMP_BINDING"/>
    <property type="match status" value="1"/>
</dbReference>
<dbReference type="Proteomes" id="UP000646827">
    <property type="component" value="Unassembled WGS sequence"/>
</dbReference>
<comment type="similarity">
    <text evidence="1">Belongs to the ATP-dependent AMP-binding enzyme family.</text>
</comment>
<dbReference type="InterPro" id="IPR032466">
    <property type="entry name" value="Metal_Hydrolase"/>
</dbReference>
<evidence type="ECO:0000256" key="4">
    <source>
        <dbReference type="ARBA" id="ARBA00022840"/>
    </source>
</evidence>
<dbReference type="Gene3D" id="3.40.50.12780">
    <property type="entry name" value="N-terminal domain of ligase-like"/>
    <property type="match status" value="1"/>
</dbReference>
<dbReference type="GO" id="GO:0005524">
    <property type="term" value="F:ATP binding"/>
    <property type="evidence" value="ECO:0007669"/>
    <property type="project" value="UniProtKB-KW"/>
</dbReference>
<dbReference type="PANTHER" id="PTHR43272:SF83">
    <property type="entry name" value="ACYL-COA SYNTHETASE LONG-CHAIN, ISOFORM J"/>
    <property type="match status" value="1"/>
</dbReference>
<organism evidence="7 8">
    <name type="scientific">Circinella minor</name>
    <dbReference type="NCBI Taxonomy" id="1195481"/>
    <lineage>
        <taxon>Eukaryota</taxon>
        <taxon>Fungi</taxon>
        <taxon>Fungi incertae sedis</taxon>
        <taxon>Mucoromycota</taxon>
        <taxon>Mucoromycotina</taxon>
        <taxon>Mucoromycetes</taxon>
        <taxon>Mucorales</taxon>
        <taxon>Lichtheimiaceae</taxon>
        <taxon>Circinella</taxon>
    </lineage>
</organism>
<dbReference type="GO" id="GO:0006508">
    <property type="term" value="P:proteolysis"/>
    <property type="evidence" value="ECO:0007669"/>
    <property type="project" value="InterPro"/>
</dbReference>
<dbReference type="CDD" id="cd01301">
    <property type="entry name" value="rDP_like"/>
    <property type="match status" value="1"/>
</dbReference>
<dbReference type="PROSITE" id="PS00869">
    <property type="entry name" value="RENAL_DIPEPTIDASE_1"/>
    <property type="match status" value="1"/>
</dbReference>
<feature type="domain" description="AMP-dependent synthetase/ligase" evidence="6">
    <location>
        <begin position="93"/>
        <end position="523"/>
    </location>
</feature>
<keyword evidence="4" id="KW-0067">ATP-binding</keyword>
<keyword evidence="8" id="KW-1185">Reference proteome</keyword>
<accession>A0A8H7S3D1</accession>
<evidence type="ECO:0000256" key="5">
    <source>
        <dbReference type="ARBA" id="ARBA00036813"/>
    </source>
</evidence>
<dbReference type="SUPFAM" id="SSF56801">
    <property type="entry name" value="Acetyl-CoA synthetase-like"/>
    <property type="match status" value="1"/>
</dbReference>
<dbReference type="PANTHER" id="PTHR43272">
    <property type="entry name" value="LONG-CHAIN-FATTY-ACID--COA LIGASE"/>
    <property type="match status" value="1"/>
</dbReference>
<comment type="catalytic activity">
    <reaction evidence="5">
        <text>a long-chain fatty acid + ATP + CoA = a long-chain fatty acyl-CoA + AMP + diphosphate</text>
        <dbReference type="Rhea" id="RHEA:15421"/>
        <dbReference type="ChEBI" id="CHEBI:30616"/>
        <dbReference type="ChEBI" id="CHEBI:33019"/>
        <dbReference type="ChEBI" id="CHEBI:57287"/>
        <dbReference type="ChEBI" id="CHEBI:57560"/>
        <dbReference type="ChEBI" id="CHEBI:83139"/>
        <dbReference type="ChEBI" id="CHEBI:456215"/>
        <dbReference type="EC" id="6.2.1.3"/>
    </reaction>
</comment>
<dbReference type="PROSITE" id="PS51365">
    <property type="entry name" value="RENAL_DIPEPTIDASE_2"/>
    <property type="match status" value="1"/>
</dbReference>
<comment type="caution">
    <text evidence="7">The sequence shown here is derived from an EMBL/GenBank/DDBJ whole genome shotgun (WGS) entry which is preliminary data.</text>
</comment>
<dbReference type="InterPro" id="IPR020845">
    <property type="entry name" value="AMP-binding_CS"/>
</dbReference>
<dbReference type="OrthoDB" id="445695at2759"/>
<dbReference type="SUPFAM" id="SSF51556">
    <property type="entry name" value="Metallo-dependent hydrolases"/>
    <property type="match status" value="1"/>
</dbReference>
<reference evidence="7 8" key="1">
    <citation type="submission" date="2020-12" db="EMBL/GenBank/DDBJ databases">
        <title>Metabolic potential, ecology and presence of endohyphal bacteria is reflected in genomic diversity of Mucoromycotina.</title>
        <authorList>
            <person name="Muszewska A."/>
            <person name="Okrasinska A."/>
            <person name="Steczkiewicz K."/>
            <person name="Drgas O."/>
            <person name="Orlowska M."/>
            <person name="Perlinska-Lenart U."/>
            <person name="Aleksandrzak-Piekarczyk T."/>
            <person name="Szatraj K."/>
            <person name="Zielenkiewicz U."/>
            <person name="Pilsyk S."/>
            <person name="Malc E."/>
            <person name="Mieczkowski P."/>
            <person name="Kruszewska J.S."/>
            <person name="Biernat P."/>
            <person name="Pawlowska J."/>
        </authorList>
    </citation>
    <scope>NUCLEOTIDE SEQUENCE [LARGE SCALE GENOMIC DNA]</scope>
    <source>
        <strain evidence="7 8">CBS 142.35</strain>
    </source>
</reference>
<dbReference type="GO" id="GO:0035336">
    <property type="term" value="P:long-chain fatty-acyl-CoA metabolic process"/>
    <property type="evidence" value="ECO:0007669"/>
    <property type="project" value="TreeGrafter"/>
</dbReference>
<dbReference type="Gene3D" id="3.20.20.140">
    <property type="entry name" value="Metal-dependent hydrolases"/>
    <property type="match status" value="1"/>
</dbReference>
<dbReference type="InterPro" id="IPR000180">
    <property type="entry name" value="Dipep_AS"/>
</dbReference>
<sequence length="1091" mass="122655">MQYINNLFLPSIPNPTVDVGNHVYRHRDAQDGLVKSPIFPRLKDNECTIYHVWNEVSTANAHKPGFGHRELVKIHSQEKKNKDGETKRWTMYELEDYRWKTFGQAKEATDNVSEWLFGHGLEPGDCMLIYAKTRPEWIQMALACCSMGVIISTAYDSMPPEAVAHIIQETQPKAIFTEVALMGNLNKAKDKACSKKHEPSFFIYCGKDFEAAEQLNKFKSQNNNVDLTHWDDIINKNDNEGKQKKKKQQQTVPKPDDVALIMYTSGTTGAPKGIELTHGNIVAAMGAAEHLVMDLLNHGNHCYIGFLPLAHVLEFIIEFILISTGIPIGYATARTLMPGSVCGKDGQGKGKGDLEILSPTIMAGVPAIWERIRNSVLGELEKQHWTVKKAFEVAIDVKWKMLCFFGQENALTRAFDYTLFAPVRAKLGGRLMYAVSGGAPLSLNTHKFVTTTLCYLLQGYGLTECCGLGAITVPALGMITGAIGPPSPSVEFKLVDVPDTDYKAENGIGELYIRGPSRMHGYYKRPDLNKEAFDEEGWFKTGDVAQLRSDGSFAITDRAKNLVKLSHGEYIALESLESKYRNNQKIKHICIQANSNKDYIVALVEAADGNADKDALLKDLQNTAREADCNRAEIIKNIFITKDVDWGEKYMSNSGKLKRKDIEKDYEEEIKKIYNFLHHVSYKDNSTVAKLFIIGTILLVTVSTAVELFGDSQQSFFNNLFPNAREQQKHNNEKSYLEQANKLLAKHPVVDTHNDFPMYLAFLKGGKINDLDLTHLEDSHTDITKLKAGHVLSQVWSIYAPCEMTEENQMLLAFQAIDSIKRVIAKYPDFFEYVTTTREFVKARRHGKLASALGLEGGQYIYNSFAALRTFYDLGIRYMTLTHNCNTDWSISCCDPNPPSFDRSLGLTKFGHNIVREMNRIGMMVDISHVAHSTMHAVLNTTRAPVLFSHSSSNALCPIERNVPDSVLSRLDETDGVVMVNFYNAFVQCDPNTPATLNDVADHIEYIASIAGRHRVGLGADYNGIEQTPEGLEDVSKYPDLFAELIRRGWTKKELKGLSNENFLRVWKRVEEVSKELKDELPFEEDITIKV</sequence>
<evidence type="ECO:0000256" key="3">
    <source>
        <dbReference type="ARBA" id="ARBA00022741"/>
    </source>
</evidence>
<dbReference type="GO" id="GO:0005783">
    <property type="term" value="C:endoplasmic reticulum"/>
    <property type="evidence" value="ECO:0007669"/>
    <property type="project" value="TreeGrafter"/>
</dbReference>
<dbReference type="AlphaFoldDB" id="A0A8H7S3D1"/>
<evidence type="ECO:0000256" key="1">
    <source>
        <dbReference type="ARBA" id="ARBA00006432"/>
    </source>
</evidence>
<keyword evidence="2" id="KW-0436">Ligase</keyword>
<dbReference type="GO" id="GO:0004467">
    <property type="term" value="F:long-chain fatty acid-CoA ligase activity"/>
    <property type="evidence" value="ECO:0007669"/>
    <property type="project" value="UniProtKB-EC"/>
</dbReference>
<dbReference type="EMBL" id="JAEPRB010000110">
    <property type="protein sequence ID" value="KAG2221388.1"/>
    <property type="molecule type" value="Genomic_DNA"/>
</dbReference>